<reference evidence="3 4" key="1">
    <citation type="journal article" date="2016" name="Front. Microbiol.">
        <title>Comparative Genomics Analysis of Streptomyces Species Reveals Their Adaptation to the Marine Environment and Their Diversity at the Genomic Level.</title>
        <authorList>
            <person name="Tian X."/>
            <person name="Zhang Z."/>
            <person name="Yang T."/>
            <person name="Chen M."/>
            <person name="Li J."/>
            <person name="Chen F."/>
            <person name="Yang J."/>
            <person name="Li W."/>
            <person name="Zhang B."/>
            <person name="Zhang Z."/>
            <person name="Wu J."/>
            <person name="Zhang C."/>
            <person name="Long L."/>
            <person name="Xiao J."/>
        </authorList>
    </citation>
    <scope>NUCLEOTIDE SEQUENCE [LARGE SCALE GENOMIC DNA]</scope>
    <source>
        <strain evidence="3 4">SCSIO 02100</strain>
    </source>
</reference>
<evidence type="ECO:0008006" key="5">
    <source>
        <dbReference type="Google" id="ProtNLM"/>
    </source>
</evidence>
<sequence length="535" mass="55499">MPSAPHARTPHIPRSHRTPGTRWSGYGGTLCAVAAGTALVGAQAYQLGPWLAGRSAVTFAHVRALDEGGLFGDAVTAPATGGTDATGTVGGTAPSEGGGTATLWLTLLVGARRLGLFDQGGTLLGVSDLVWPPRLLALLCVAGVLTALAGTAGAPRRRGAVFVPLLAAGALAVQPAAVRWLFSGQPGPLYALLVALLVRLLVTGIRRNTLLTTGHAVGAGLLAAAVCGARPDAVGFLAAYPLVLLLRLPRGTLPALSRGLVRYAVSCAVPWAALLCWRGALLGHRPALVPAGDPGPAGAVVVPLLASALLALALTRGGRPRKLCGALGRCADRPVVRTLATLLTLLGVVLAPLVGPTQQNRPGLCYVAERYGAMFEGYARHLGLARAVVAVDAPVGAMPVHEGGVRLLDLRSPDPWAAGPWVSDPWVSDRDGRAGAPETVGRRAAARAYVLERTRPEFVHLHADGTDRLGLTPERLAAHGYRPLLHAEHGTDYVHRSAVTSVDALSDVRDWAHEAVRRLRVGEHTGEVCAHREHG</sequence>
<feature type="transmembrane region" description="Helical" evidence="2">
    <location>
        <begin position="260"/>
        <end position="280"/>
    </location>
</feature>
<dbReference type="STRING" id="1075402.AN216_13365"/>
<dbReference type="AlphaFoldDB" id="A0A1E7KGH8"/>
<feature type="compositionally biased region" description="Basic residues" evidence="1">
    <location>
        <begin position="8"/>
        <end position="19"/>
    </location>
</feature>
<keyword evidence="4" id="KW-1185">Reference proteome</keyword>
<accession>A0A1E7KGH8</accession>
<evidence type="ECO:0000313" key="4">
    <source>
        <dbReference type="Proteomes" id="UP000176101"/>
    </source>
</evidence>
<name>A0A1E7KGH8_9ACTN</name>
<organism evidence="3 4">
    <name type="scientific">Streptomyces oceani</name>
    <dbReference type="NCBI Taxonomy" id="1075402"/>
    <lineage>
        <taxon>Bacteria</taxon>
        <taxon>Bacillati</taxon>
        <taxon>Actinomycetota</taxon>
        <taxon>Actinomycetes</taxon>
        <taxon>Kitasatosporales</taxon>
        <taxon>Streptomycetaceae</taxon>
        <taxon>Streptomyces</taxon>
    </lineage>
</organism>
<keyword evidence="2" id="KW-1133">Transmembrane helix</keyword>
<dbReference type="PATRIC" id="fig|1075402.3.peg.1561"/>
<keyword evidence="2" id="KW-0812">Transmembrane</keyword>
<feature type="transmembrane region" description="Helical" evidence="2">
    <location>
        <begin position="161"/>
        <end position="181"/>
    </location>
</feature>
<proteinExistence type="predicted"/>
<keyword evidence="2" id="KW-0472">Membrane</keyword>
<evidence type="ECO:0000313" key="3">
    <source>
        <dbReference type="EMBL" id="OEV03029.1"/>
    </source>
</evidence>
<evidence type="ECO:0000256" key="2">
    <source>
        <dbReference type="SAM" id="Phobius"/>
    </source>
</evidence>
<feature type="region of interest" description="Disordered" evidence="1">
    <location>
        <begin position="1"/>
        <end position="21"/>
    </location>
</feature>
<protein>
    <recommendedName>
        <fullName evidence="5">Glycosyltransferase RgtA/B/C/D-like domain-containing protein</fullName>
    </recommendedName>
</protein>
<feature type="transmembrane region" description="Helical" evidence="2">
    <location>
        <begin position="187"/>
        <end position="202"/>
    </location>
</feature>
<feature type="transmembrane region" description="Helical" evidence="2">
    <location>
        <begin position="295"/>
        <end position="314"/>
    </location>
</feature>
<comment type="caution">
    <text evidence="3">The sequence shown here is derived from an EMBL/GenBank/DDBJ whole genome shotgun (WGS) entry which is preliminary data.</text>
</comment>
<feature type="transmembrane region" description="Helical" evidence="2">
    <location>
        <begin position="335"/>
        <end position="355"/>
    </location>
</feature>
<dbReference type="Proteomes" id="UP000176101">
    <property type="component" value="Unassembled WGS sequence"/>
</dbReference>
<dbReference type="EMBL" id="LJGU01000125">
    <property type="protein sequence ID" value="OEV03029.1"/>
    <property type="molecule type" value="Genomic_DNA"/>
</dbReference>
<feature type="transmembrane region" description="Helical" evidence="2">
    <location>
        <begin position="135"/>
        <end position="154"/>
    </location>
</feature>
<gene>
    <name evidence="3" type="ORF">AN216_13365</name>
</gene>
<evidence type="ECO:0000256" key="1">
    <source>
        <dbReference type="SAM" id="MobiDB-lite"/>
    </source>
</evidence>
<feature type="transmembrane region" description="Helical" evidence="2">
    <location>
        <begin position="23"/>
        <end position="45"/>
    </location>
</feature>